<dbReference type="AlphaFoldDB" id="A0A176WR51"/>
<sequence>MELSHFPLGEGQIAPVFQLQLLPKSKNWLWTSGWRKAKYALTSLSRGVLDIIQIVFSLSSEYDLKSSRTWNGQYVVLMMEDSGERECKDAEILLSAKMEKLPKAWPNRVAQIRKPANAREDFIFGTR</sequence>
<protein>
    <submittedName>
        <fullName evidence="1">Uncharacterized protein</fullName>
    </submittedName>
</protein>
<evidence type="ECO:0000313" key="2">
    <source>
        <dbReference type="Proteomes" id="UP000077202"/>
    </source>
</evidence>
<reference evidence="1" key="1">
    <citation type="submission" date="2016-03" db="EMBL/GenBank/DDBJ databases">
        <title>Mechanisms controlling the formation of the plant cell surface in tip-growing cells are functionally conserved among land plants.</title>
        <authorList>
            <person name="Honkanen S."/>
            <person name="Jones V.A."/>
            <person name="Morieri G."/>
            <person name="Champion C."/>
            <person name="Hetherington A.J."/>
            <person name="Kelly S."/>
            <person name="Saint-Marcoux D."/>
            <person name="Proust H."/>
            <person name="Prescott H."/>
            <person name="Dolan L."/>
        </authorList>
    </citation>
    <scope>NUCLEOTIDE SEQUENCE [LARGE SCALE GENOMIC DNA]</scope>
    <source>
        <tissue evidence="1">Whole gametophyte</tissue>
    </source>
</reference>
<dbReference type="EMBL" id="LVLJ01000129">
    <property type="protein sequence ID" value="OAE35589.1"/>
    <property type="molecule type" value="Genomic_DNA"/>
</dbReference>
<keyword evidence="2" id="KW-1185">Reference proteome</keyword>
<gene>
    <name evidence="1" type="ORF">AXG93_2841s1230</name>
</gene>
<proteinExistence type="predicted"/>
<name>A0A176WR51_MARPO</name>
<comment type="caution">
    <text evidence="1">The sequence shown here is derived from an EMBL/GenBank/DDBJ whole genome shotgun (WGS) entry which is preliminary data.</text>
</comment>
<accession>A0A176WR51</accession>
<evidence type="ECO:0000313" key="1">
    <source>
        <dbReference type="EMBL" id="OAE35589.1"/>
    </source>
</evidence>
<organism evidence="1 2">
    <name type="scientific">Marchantia polymorpha subsp. ruderalis</name>
    <dbReference type="NCBI Taxonomy" id="1480154"/>
    <lineage>
        <taxon>Eukaryota</taxon>
        <taxon>Viridiplantae</taxon>
        <taxon>Streptophyta</taxon>
        <taxon>Embryophyta</taxon>
        <taxon>Marchantiophyta</taxon>
        <taxon>Marchantiopsida</taxon>
        <taxon>Marchantiidae</taxon>
        <taxon>Marchantiales</taxon>
        <taxon>Marchantiaceae</taxon>
        <taxon>Marchantia</taxon>
    </lineage>
</organism>
<dbReference type="Proteomes" id="UP000077202">
    <property type="component" value="Unassembled WGS sequence"/>
</dbReference>